<dbReference type="OrthoDB" id="272245at2759"/>
<comment type="subcellular location">
    <subcellularLocation>
        <location evidence="2">Cytoplasm</location>
    </subcellularLocation>
    <subcellularLocation>
        <location evidence="1">Nucleus</location>
    </subcellularLocation>
</comment>
<dbReference type="Gene3D" id="3.30.230.70">
    <property type="entry name" value="GHMP Kinase, N-terminal domain"/>
    <property type="match status" value="1"/>
</dbReference>
<dbReference type="GO" id="GO:0035925">
    <property type="term" value="F:mRNA 3'-UTR AU-rich region binding"/>
    <property type="evidence" value="ECO:0007669"/>
    <property type="project" value="TreeGrafter"/>
</dbReference>
<evidence type="ECO:0000256" key="4">
    <source>
        <dbReference type="ARBA" id="ARBA00022490"/>
    </source>
</evidence>
<dbReference type="InterPro" id="IPR050590">
    <property type="entry name" value="Exosome_comp_Rrp42_subfam"/>
</dbReference>
<dbReference type="GO" id="GO:0071035">
    <property type="term" value="P:nuclear polyadenylation-dependent rRNA catabolic process"/>
    <property type="evidence" value="ECO:0007669"/>
    <property type="project" value="TreeGrafter"/>
</dbReference>
<dbReference type="GO" id="GO:0034476">
    <property type="term" value="P:U5 snRNA 3'-end processing"/>
    <property type="evidence" value="ECO:0007669"/>
    <property type="project" value="TreeGrafter"/>
</dbReference>
<dbReference type="GO" id="GO:0000467">
    <property type="term" value="P:exonucleolytic trimming to generate mature 3'-end of 5.8S rRNA from tricistronic rRNA transcript (SSU-rRNA, 5.8S rRNA, LSU-rRNA)"/>
    <property type="evidence" value="ECO:0007669"/>
    <property type="project" value="TreeGrafter"/>
</dbReference>
<keyword evidence="4" id="KW-0963">Cytoplasm</keyword>
<feature type="domain" description="Exoribonuclease phosphorolytic" evidence="5">
    <location>
        <begin position="37"/>
        <end position="198"/>
    </location>
</feature>
<sequence length="309" mass="33043">MYRTSVSDSEGSHIRNSLLGGVRRDGRGLLEHRVPLVTPGVVPHTDGSCSVDIGGTHVLVNLVVSVAETASGQGELRVHLDCAPSVISSYAQTLGGADNRYRKTFVSWLSNTVSKVFGAEVVAAEEQGLAEAILDDELESESEERNQNRDFPSHALAIGNGYSFVIDADVQISECMGGNVVGATAMCISSALKTVKLPHVTLHETPNGISVEVDKSRSFSGVVDWSVLPTVVVAHWTASTFLVDATFSEEASIPRFLVVASTQSGRVSHWMLQCFPSKQGIQSLGLSPVDLRSLIGDSLLVCDQLRESH</sequence>
<comment type="similarity">
    <text evidence="3">Belongs to the RNase PH family.</text>
</comment>
<evidence type="ECO:0000256" key="2">
    <source>
        <dbReference type="ARBA" id="ARBA00004496"/>
    </source>
</evidence>
<name>A0A0S4JA55_BODSA</name>
<organism evidence="6 7">
    <name type="scientific">Bodo saltans</name>
    <name type="common">Flagellated protozoan</name>
    <dbReference type="NCBI Taxonomy" id="75058"/>
    <lineage>
        <taxon>Eukaryota</taxon>
        <taxon>Discoba</taxon>
        <taxon>Euglenozoa</taxon>
        <taxon>Kinetoplastea</taxon>
        <taxon>Metakinetoplastina</taxon>
        <taxon>Eubodonida</taxon>
        <taxon>Bodonidae</taxon>
        <taxon>Bodo</taxon>
    </lineage>
</organism>
<protein>
    <submittedName>
        <fullName evidence="6">Exosome-associated Rnase, putative</fullName>
    </submittedName>
</protein>
<dbReference type="PANTHER" id="PTHR11097:SF33">
    <property type="entry name" value="RNASEPH-LIKE PROTEIN EXOSOME-ASSOCIATED PROTEIN 1 RRP42 HOMOLOGUE"/>
    <property type="match status" value="1"/>
</dbReference>
<keyword evidence="7" id="KW-1185">Reference proteome</keyword>
<dbReference type="GO" id="GO:0016075">
    <property type="term" value="P:rRNA catabolic process"/>
    <property type="evidence" value="ECO:0007669"/>
    <property type="project" value="TreeGrafter"/>
</dbReference>
<dbReference type="Pfam" id="PF01138">
    <property type="entry name" value="RNase_PH"/>
    <property type="match status" value="1"/>
</dbReference>
<reference evidence="7" key="1">
    <citation type="submission" date="2015-09" db="EMBL/GenBank/DDBJ databases">
        <authorList>
            <consortium name="Pathogen Informatics"/>
        </authorList>
    </citation>
    <scope>NUCLEOTIDE SEQUENCE [LARGE SCALE GENOMIC DNA]</scope>
    <source>
        <strain evidence="7">Lake Konstanz</strain>
    </source>
</reference>
<dbReference type="GO" id="GO:0071028">
    <property type="term" value="P:nuclear mRNA surveillance"/>
    <property type="evidence" value="ECO:0007669"/>
    <property type="project" value="TreeGrafter"/>
</dbReference>
<dbReference type="OMA" id="VQISECM"/>
<dbReference type="Proteomes" id="UP000051952">
    <property type="component" value="Unassembled WGS sequence"/>
</dbReference>
<dbReference type="EMBL" id="CYKH01001399">
    <property type="protein sequence ID" value="CUG86807.1"/>
    <property type="molecule type" value="Genomic_DNA"/>
</dbReference>
<dbReference type="VEuPathDB" id="TriTrypDB:BSAL_00015"/>
<dbReference type="GO" id="GO:0000177">
    <property type="term" value="C:cytoplasmic exosome (RNase complex)"/>
    <property type="evidence" value="ECO:0007669"/>
    <property type="project" value="TreeGrafter"/>
</dbReference>
<evidence type="ECO:0000256" key="3">
    <source>
        <dbReference type="ARBA" id="ARBA00006678"/>
    </source>
</evidence>
<dbReference type="SUPFAM" id="SSF54211">
    <property type="entry name" value="Ribosomal protein S5 domain 2-like"/>
    <property type="match status" value="1"/>
</dbReference>
<evidence type="ECO:0000259" key="5">
    <source>
        <dbReference type="Pfam" id="PF01138"/>
    </source>
</evidence>
<dbReference type="GO" id="GO:0034475">
    <property type="term" value="P:U4 snRNA 3'-end processing"/>
    <property type="evidence" value="ECO:0007669"/>
    <property type="project" value="TreeGrafter"/>
</dbReference>
<evidence type="ECO:0000256" key="1">
    <source>
        <dbReference type="ARBA" id="ARBA00004123"/>
    </source>
</evidence>
<dbReference type="AlphaFoldDB" id="A0A0S4JA55"/>
<dbReference type="GO" id="GO:0000176">
    <property type="term" value="C:nuclear exosome (RNase complex)"/>
    <property type="evidence" value="ECO:0007669"/>
    <property type="project" value="TreeGrafter"/>
</dbReference>
<accession>A0A0S4JA55</accession>
<dbReference type="InterPro" id="IPR001247">
    <property type="entry name" value="ExoRNase_PH_dom1"/>
</dbReference>
<dbReference type="GO" id="GO:0034473">
    <property type="term" value="P:U1 snRNA 3'-end processing"/>
    <property type="evidence" value="ECO:0007669"/>
    <property type="project" value="TreeGrafter"/>
</dbReference>
<evidence type="ECO:0000313" key="6">
    <source>
        <dbReference type="EMBL" id="CUG86807.1"/>
    </source>
</evidence>
<evidence type="ECO:0000313" key="7">
    <source>
        <dbReference type="Proteomes" id="UP000051952"/>
    </source>
</evidence>
<dbReference type="GO" id="GO:0071038">
    <property type="term" value="P:TRAMP-dependent tRNA surveillance pathway"/>
    <property type="evidence" value="ECO:0007669"/>
    <property type="project" value="TreeGrafter"/>
</dbReference>
<dbReference type="InterPro" id="IPR027408">
    <property type="entry name" value="PNPase/RNase_PH_dom_sf"/>
</dbReference>
<dbReference type="PANTHER" id="PTHR11097">
    <property type="entry name" value="EXOSOME COMPLEX EXONUCLEASE RIBOSOMAL RNA PROCESSING PROTEIN"/>
    <property type="match status" value="1"/>
</dbReference>
<gene>
    <name evidence="6" type="ORF">BSAL_00015</name>
</gene>
<proteinExistence type="inferred from homology"/>
<dbReference type="InterPro" id="IPR020568">
    <property type="entry name" value="Ribosomal_Su5_D2-typ_SF"/>
</dbReference>